<evidence type="ECO:0000256" key="1">
    <source>
        <dbReference type="SAM" id="MobiDB-lite"/>
    </source>
</evidence>
<accession>A0A1S3HJR9</accession>
<dbReference type="STRING" id="7574.A0A1S3HJR9"/>
<evidence type="ECO:0000313" key="5">
    <source>
        <dbReference type="RefSeq" id="XP_013385701.1"/>
    </source>
</evidence>
<dbReference type="PANTHER" id="PTHR45737">
    <property type="entry name" value="VON WILLEBRAND FACTOR A DOMAIN-CONTAINING PROTEIN 5A"/>
    <property type="match status" value="1"/>
</dbReference>
<dbReference type="Pfam" id="PF13768">
    <property type="entry name" value="VWA_3"/>
    <property type="match status" value="1"/>
</dbReference>
<feature type="domain" description="VIT" evidence="3">
    <location>
        <begin position="10"/>
        <end position="143"/>
    </location>
</feature>
<sequence>MLRMQQGGSGSRISCQDTDKNVIVTLESIIVEAKVQGFAADIHSTLTFVNTSDDNLDNVVVTFPIDDSTAGSLYDFKAIWDGKVLQGHVEERILALGQCSEGLTKSGQDCLILEMKKYKGSFVCHIGSVTSGQQVVISVSTVQTLAVSGNGGAVEFLLPSFLLPNSYTALSKQGMAHFDLTIHIDGPYQIHDVRSEEIEIVSEYLNSSLTQAKVSFLKTNILTARLSIFIFYYNLHQPKIIIEKGHPAKWGVMYHDVLMLTFCPQIPTSEIRRDTEFIFVVDCSDFMAGDKILSARRSLLLLLKSLPLDSTFNVVVFGDHYYSLFDGGSRPYNRATLEKAVAFLEDVEPDMGDNTSLLRTLKHIYRQDKMGKSRQLFLLTSGAGATIMRDVKEMVQRHALGGRTFVFGLGDVGDQSLLKEIAIGTGGTCNMIRDTRNLEEKVMSVFKKALLPEVRDLSLHWELPEGTVIHTTPHRLPLSLMAGDTLVVHTLIKTKLESSAYGIVYLQGELDDDPFYHSLKFEIPQHTDPTAATSVQEATIHRLAAKSLICDLEQQLDGGANILQGNTPYYIIRLSKASNIVSRCTAILGKMVGSEDHVQLLYSDWDKTQEADDTTSIGSGDSYEVAIREYKPHFKRVSSLWNCGLGSLVARKFRSMSFSRRTLTNKLTYKRRMVHSAQTRALLTPERGEEEEVEAEVEAEENCIETVEVEKEEDTSNCGCFSWFRVKFRKLVNSIRSVPHIVKIRLNKSPSMSDDFWRSPGEAPSRHVRYRPKRPKSAPLAEFGDEMRVSLASVNLINTSGTLDDSFMSNDTQGSPQSPFASKEFLLEGIPESPTTPVLKKEYLLAECQGFDGSWCLDAALAEILDTSVERMIARCPCPSQSVWATVLAVVWLQRNAGQHSEWTFIKKKALDWLNSQCIHSDSLLDLAGTAADVLRIQRCDEVLGDILRNYNQKDDTEDVLSTVNLGNGIGEGRREPVDASTIRAKSLDREVEFRENSRWSDTSNARNFVELSREKTNNSVKGEISPTLNVSNKINMPLRSSTPDTNIGRNGFEHPGQTYVSGQSVVPSIVQTNGLDALKHTHPSATHTGGSDHGLHVIMEWMKTVSERERHQVPNDNIRDDEIDSLISLVSDDRILTAENDDESLDAAASNKWKNARYLSSAGDMLLNTYTKTNHMASRTYHSQNGHDAIDQGYGKESSLSYPSSNVSYSAIKVGESYVFETSV</sequence>
<feature type="region of interest" description="Disordered" evidence="1">
    <location>
        <begin position="753"/>
        <end position="772"/>
    </location>
</feature>
<dbReference type="OrthoDB" id="1729737at2759"/>
<evidence type="ECO:0000259" key="3">
    <source>
        <dbReference type="PROSITE" id="PS51468"/>
    </source>
</evidence>
<dbReference type="PANTHER" id="PTHR45737:SF6">
    <property type="entry name" value="VON WILLEBRAND FACTOR A DOMAIN-CONTAINING PROTEIN 5A"/>
    <property type="match status" value="1"/>
</dbReference>
<feature type="domain" description="VWFA" evidence="2">
    <location>
        <begin position="276"/>
        <end position="454"/>
    </location>
</feature>
<keyword evidence="4" id="KW-1185">Reference proteome</keyword>
<dbReference type="PROSITE" id="PS51468">
    <property type="entry name" value="VIT"/>
    <property type="match status" value="1"/>
</dbReference>
<reference evidence="5" key="1">
    <citation type="submission" date="2025-08" db="UniProtKB">
        <authorList>
            <consortium name="RefSeq"/>
        </authorList>
    </citation>
    <scope>IDENTIFICATION</scope>
    <source>
        <tissue evidence="5">Gonads</tissue>
    </source>
</reference>
<dbReference type="SMART" id="SM00327">
    <property type="entry name" value="VWA"/>
    <property type="match status" value="1"/>
</dbReference>
<dbReference type="GeneID" id="106155413"/>
<dbReference type="SMART" id="SM00609">
    <property type="entry name" value="VIT"/>
    <property type="match status" value="1"/>
</dbReference>
<evidence type="ECO:0000313" key="4">
    <source>
        <dbReference type="Proteomes" id="UP000085678"/>
    </source>
</evidence>
<dbReference type="Pfam" id="PF08487">
    <property type="entry name" value="VIT"/>
    <property type="match status" value="1"/>
</dbReference>
<evidence type="ECO:0000259" key="2">
    <source>
        <dbReference type="PROSITE" id="PS50234"/>
    </source>
</evidence>
<name>A0A1S3HJR9_LINAN</name>
<dbReference type="RefSeq" id="XP_013385701.1">
    <property type="nucleotide sequence ID" value="XM_013530247.2"/>
</dbReference>
<dbReference type="SUPFAM" id="SSF53300">
    <property type="entry name" value="vWA-like"/>
    <property type="match status" value="1"/>
</dbReference>
<dbReference type="Proteomes" id="UP000085678">
    <property type="component" value="Unplaced"/>
</dbReference>
<dbReference type="InterPro" id="IPR002035">
    <property type="entry name" value="VWF_A"/>
</dbReference>
<dbReference type="InterPro" id="IPR036465">
    <property type="entry name" value="vWFA_dom_sf"/>
</dbReference>
<dbReference type="AlphaFoldDB" id="A0A1S3HJR9"/>
<dbReference type="InParanoid" id="A0A1S3HJR9"/>
<proteinExistence type="predicted"/>
<dbReference type="PROSITE" id="PS50234">
    <property type="entry name" value="VWFA"/>
    <property type="match status" value="1"/>
</dbReference>
<dbReference type="KEGG" id="lak:106155413"/>
<protein>
    <submittedName>
        <fullName evidence="5">von Willebrand factor A domain-containing protein 5A isoform X1</fullName>
    </submittedName>
</protein>
<organism evidence="4 5">
    <name type="scientific">Lingula anatina</name>
    <name type="common">Brachiopod</name>
    <name type="synonym">Lingula unguis</name>
    <dbReference type="NCBI Taxonomy" id="7574"/>
    <lineage>
        <taxon>Eukaryota</taxon>
        <taxon>Metazoa</taxon>
        <taxon>Spiralia</taxon>
        <taxon>Lophotrochozoa</taxon>
        <taxon>Brachiopoda</taxon>
        <taxon>Linguliformea</taxon>
        <taxon>Lingulata</taxon>
        <taxon>Lingulida</taxon>
        <taxon>Linguloidea</taxon>
        <taxon>Lingulidae</taxon>
        <taxon>Lingula</taxon>
    </lineage>
</organism>
<gene>
    <name evidence="5" type="primary">LOC106155413</name>
</gene>
<dbReference type="InterPro" id="IPR013694">
    <property type="entry name" value="VIT"/>
</dbReference>
<dbReference type="Gene3D" id="3.40.50.410">
    <property type="entry name" value="von Willebrand factor, type A domain"/>
    <property type="match status" value="1"/>
</dbReference>